<dbReference type="Proteomes" id="UP000050465">
    <property type="component" value="Unassembled WGS sequence"/>
</dbReference>
<comment type="caution">
    <text evidence="2">The sequence shown here is derived from an EMBL/GenBank/DDBJ whole genome shotgun (WGS) entry which is preliminary data.</text>
</comment>
<name>A0A0P7ZTE3_9CYAN</name>
<gene>
    <name evidence="2" type="ORF">HLUCCA11_18445</name>
</gene>
<dbReference type="CDD" id="cd10035">
    <property type="entry name" value="UDG_like"/>
    <property type="match status" value="1"/>
</dbReference>
<reference evidence="2 3" key="1">
    <citation type="submission" date="2015-09" db="EMBL/GenBank/DDBJ databases">
        <title>Identification and resolution of microdiversity through metagenomic sequencing of parallel consortia.</title>
        <authorList>
            <person name="Nelson W.C."/>
            <person name="Romine M.F."/>
            <person name="Lindemann S.R."/>
        </authorList>
    </citation>
    <scope>NUCLEOTIDE SEQUENCE [LARGE SCALE GENOMIC DNA]</scope>
    <source>
        <strain evidence="2">Ana</strain>
    </source>
</reference>
<organism evidence="2 3">
    <name type="scientific">Phormidesmis priestleyi Ana</name>
    <dbReference type="NCBI Taxonomy" id="1666911"/>
    <lineage>
        <taxon>Bacteria</taxon>
        <taxon>Bacillati</taxon>
        <taxon>Cyanobacteriota</taxon>
        <taxon>Cyanophyceae</taxon>
        <taxon>Leptolyngbyales</taxon>
        <taxon>Leptolyngbyaceae</taxon>
        <taxon>Phormidesmis</taxon>
    </lineage>
</organism>
<dbReference type="SUPFAM" id="SSF52141">
    <property type="entry name" value="Uracil-DNA glycosylase-like"/>
    <property type="match status" value="2"/>
</dbReference>
<dbReference type="InterPro" id="IPR036895">
    <property type="entry name" value="Uracil-DNA_glycosylase-like_sf"/>
</dbReference>
<evidence type="ECO:0000259" key="1">
    <source>
        <dbReference type="Pfam" id="PF03167"/>
    </source>
</evidence>
<evidence type="ECO:0000313" key="3">
    <source>
        <dbReference type="Proteomes" id="UP000050465"/>
    </source>
</evidence>
<dbReference type="EMBL" id="LJZR01000031">
    <property type="protein sequence ID" value="KPQ33507.1"/>
    <property type="molecule type" value="Genomic_DNA"/>
</dbReference>
<feature type="domain" description="Uracil-DNA glycosylase-like" evidence="1">
    <location>
        <begin position="138"/>
        <end position="221"/>
    </location>
</feature>
<sequence length="237" mass="26955">MNAELFVNHLSQITFNSVFNPYRDICDEHDHSESPAIRRLNLTRYLNAAVNCGVESVWLGRDCGYRGARRTGIALTDEITLATLDYMFGISGLAKATIGEPVKERTATEVWEDHMFGISGLAKATIGEPVKERTATEVWKIIREIDAKVFLWNIFPFHPFEAENPMSNRRHSAREFNECKELLCYLLEWLQPKMIVAIGADAHKALSRLEFKVSPVRHPSYGGNFEFADGIRQLYST</sequence>
<evidence type="ECO:0000313" key="2">
    <source>
        <dbReference type="EMBL" id="KPQ33507.1"/>
    </source>
</evidence>
<proteinExistence type="predicted"/>
<protein>
    <submittedName>
        <fullName evidence="2">Uracil DNA glycosylase superfamily</fullName>
    </submittedName>
</protein>
<accession>A0A0P7ZTE3</accession>
<dbReference type="Pfam" id="PF03167">
    <property type="entry name" value="UDG"/>
    <property type="match status" value="1"/>
</dbReference>
<dbReference type="STRING" id="1666911.HLUCCA11_18445"/>
<dbReference type="Gene3D" id="3.40.470.10">
    <property type="entry name" value="Uracil-DNA glycosylase-like domain"/>
    <property type="match status" value="1"/>
</dbReference>
<dbReference type="InterPro" id="IPR005122">
    <property type="entry name" value="Uracil-DNA_glycosylase-like"/>
</dbReference>
<dbReference type="AlphaFoldDB" id="A0A0P7ZTE3"/>